<keyword evidence="3" id="KW-1185">Reference proteome</keyword>
<gene>
    <name evidence="2" type="ORF">NESM_000908400</name>
</gene>
<protein>
    <submittedName>
        <fullName evidence="2">Uncharacterized protein</fullName>
    </submittedName>
</protein>
<proteinExistence type="predicted"/>
<sequence length="106" mass="11950">MQEVWVRHRRPHLRPRERHRRNEVIHNAERSAQHRRRRRVVVVIVIAVAAAAAAAAVGELQRQPVTPTPAMRIRHSFYGAAAVLNGLTRGAHVGLVACAHRAELRT</sequence>
<dbReference type="Proteomes" id="UP001430356">
    <property type="component" value="Unassembled WGS sequence"/>
</dbReference>
<evidence type="ECO:0000313" key="3">
    <source>
        <dbReference type="Proteomes" id="UP001430356"/>
    </source>
</evidence>
<accession>A0AAW0F2Q2</accession>
<reference evidence="2 3" key="1">
    <citation type="journal article" date="2021" name="MBio">
        <title>A New Model Trypanosomatid, Novymonas esmeraldas: Genomic Perception of Its 'Candidatus Pandoraea novymonadis' Endosymbiont.</title>
        <authorList>
            <person name="Zakharova A."/>
            <person name="Saura A."/>
            <person name="Butenko A."/>
            <person name="Podesvova L."/>
            <person name="Warmusova S."/>
            <person name="Kostygov A.Y."/>
            <person name="Nenarokova A."/>
            <person name="Lukes J."/>
            <person name="Opperdoes F.R."/>
            <person name="Yurchenko V."/>
        </authorList>
    </citation>
    <scope>NUCLEOTIDE SEQUENCE [LARGE SCALE GENOMIC DNA]</scope>
    <source>
        <strain evidence="2 3">E262AT.01</strain>
    </source>
</reference>
<keyword evidence="1" id="KW-0472">Membrane</keyword>
<dbReference type="AlphaFoldDB" id="A0AAW0F2Q2"/>
<dbReference type="EMBL" id="JAECZO010000310">
    <property type="protein sequence ID" value="KAK7199353.1"/>
    <property type="molecule type" value="Genomic_DNA"/>
</dbReference>
<comment type="caution">
    <text evidence="2">The sequence shown here is derived from an EMBL/GenBank/DDBJ whole genome shotgun (WGS) entry which is preliminary data.</text>
</comment>
<name>A0AAW0F2Q2_9TRYP</name>
<feature type="transmembrane region" description="Helical" evidence="1">
    <location>
        <begin position="77"/>
        <end position="99"/>
    </location>
</feature>
<evidence type="ECO:0000313" key="2">
    <source>
        <dbReference type="EMBL" id="KAK7199353.1"/>
    </source>
</evidence>
<feature type="transmembrane region" description="Helical" evidence="1">
    <location>
        <begin position="40"/>
        <end position="57"/>
    </location>
</feature>
<keyword evidence="1" id="KW-1133">Transmembrane helix</keyword>
<keyword evidence="1" id="KW-0812">Transmembrane</keyword>
<organism evidence="2 3">
    <name type="scientific">Novymonas esmeraldas</name>
    <dbReference type="NCBI Taxonomy" id="1808958"/>
    <lineage>
        <taxon>Eukaryota</taxon>
        <taxon>Discoba</taxon>
        <taxon>Euglenozoa</taxon>
        <taxon>Kinetoplastea</taxon>
        <taxon>Metakinetoplastina</taxon>
        <taxon>Trypanosomatida</taxon>
        <taxon>Trypanosomatidae</taxon>
        <taxon>Novymonas</taxon>
    </lineage>
</organism>
<evidence type="ECO:0000256" key="1">
    <source>
        <dbReference type="SAM" id="Phobius"/>
    </source>
</evidence>